<sequence length="133" mass="15402">MGEVINIYTVSIPVITCVITGFITYFTSKNQLKKEIEKVTHQCETEVEKVKKQCETEINKIKVQCKADIEKIEKQSEMEIKKVMSELDKQADVYERNKQTDFVADFMKDLINNPKKGIETINAINEINNIIKK</sequence>
<dbReference type="EMBL" id="WNVC01000018">
    <property type="protein sequence ID" value="MDZ4998839.1"/>
    <property type="molecule type" value="Genomic_DNA"/>
</dbReference>
<keyword evidence="1" id="KW-0812">Transmembrane</keyword>
<feature type="transmembrane region" description="Helical" evidence="1">
    <location>
        <begin position="6"/>
        <end position="26"/>
    </location>
</feature>
<comment type="caution">
    <text evidence="3">The sequence shown here is derived from an EMBL/GenBank/DDBJ whole genome shotgun (WGS) entry which is preliminary data.</text>
</comment>
<organism evidence="3 4">
    <name type="scientific">Clostridium perfringens</name>
    <dbReference type="NCBI Taxonomy" id="1502"/>
    <lineage>
        <taxon>Bacteria</taxon>
        <taxon>Bacillati</taxon>
        <taxon>Bacillota</taxon>
        <taxon>Clostridia</taxon>
        <taxon>Eubacteriales</taxon>
        <taxon>Clostridiaceae</taxon>
        <taxon>Clostridium</taxon>
    </lineage>
</organism>
<evidence type="ECO:0000313" key="4">
    <source>
        <dbReference type="Proteomes" id="UP000481454"/>
    </source>
</evidence>
<evidence type="ECO:0000256" key="1">
    <source>
        <dbReference type="SAM" id="Phobius"/>
    </source>
</evidence>
<name>A0AAP6WM22_CLOPF</name>
<gene>
    <name evidence="3" type="ORF">G6Z34_04675</name>
    <name evidence="2" type="ORF">GNF79_06935</name>
</gene>
<dbReference type="AlphaFoldDB" id="A0AAP6WM22"/>
<protein>
    <submittedName>
        <fullName evidence="3">Uncharacterized protein</fullName>
    </submittedName>
</protein>
<reference evidence="3 4" key="2">
    <citation type="submission" date="2020-02" db="EMBL/GenBank/DDBJ databases">
        <title>Genomic Insights into the Phylogeny and Genetic Plasticity of the Human and Animal Enteric Pathogen Clostridium perfringens.</title>
        <authorList>
            <person name="Feng Y."/>
            <person name="Hu Y."/>
        </authorList>
    </citation>
    <scope>NUCLEOTIDE SEQUENCE [LARGE SCALE GENOMIC DNA]</scope>
    <source>
        <strain evidence="3 4">CP-40</strain>
    </source>
</reference>
<dbReference type="RefSeq" id="WP_003458473.1">
    <property type="nucleotide sequence ID" value="NZ_CATNWX010000001.1"/>
</dbReference>
<keyword evidence="1" id="KW-1133">Transmembrane helix</keyword>
<dbReference type="Proteomes" id="UP000481454">
    <property type="component" value="Unassembled WGS sequence"/>
</dbReference>
<evidence type="ECO:0000313" key="3">
    <source>
        <dbReference type="EMBL" id="NGU29412.1"/>
    </source>
</evidence>
<proteinExistence type="predicted"/>
<evidence type="ECO:0000313" key="2">
    <source>
        <dbReference type="EMBL" id="MDZ4998839.1"/>
    </source>
</evidence>
<reference evidence="2" key="1">
    <citation type="submission" date="2019-11" db="EMBL/GenBank/DDBJ databases">
        <title>Characterization of Clostridium perfringens isolates from swine manure treated agricultural soils.</title>
        <authorList>
            <person name="Wushke S.T."/>
        </authorList>
    </citation>
    <scope>NUCLEOTIDE SEQUENCE</scope>
    <source>
        <strain evidence="2">X26</strain>
    </source>
</reference>
<dbReference type="EMBL" id="JAALLZ010000001">
    <property type="protein sequence ID" value="NGU29412.1"/>
    <property type="molecule type" value="Genomic_DNA"/>
</dbReference>
<dbReference type="Proteomes" id="UP001291306">
    <property type="component" value="Unassembled WGS sequence"/>
</dbReference>
<keyword evidence="1" id="KW-0472">Membrane</keyword>
<accession>A0AAP6WM22</accession>